<evidence type="ECO:0000313" key="5">
    <source>
        <dbReference type="Proteomes" id="UP000494206"/>
    </source>
</evidence>
<organism evidence="4 5">
    <name type="scientific">Caenorhabditis bovis</name>
    <dbReference type="NCBI Taxonomy" id="2654633"/>
    <lineage>
        <taxon>Eukaryota</taxon>
        <taxon>Metazoa</taxon>
        <taxon>Ecdysozoa</taxon>
        <taxon>Nematoda</taxon>
        <taxon>Chromadorea</taxon>
        <taxon>Rhabditida</taxon>
        <taxon>Rhabditina</taxon>
        <taxon>Rhabditomorpha</taxon>
        <taxon>Rhabditoidea</taxon>
        <taxon>Rhabditidae</taxon>
        <taxon>Peloderinae</taxon>
        <taxon>Caenorhabditis</taxon>
    </lineage>
</organism>
<keyword evidence="5" id="KW-1185">Reference proteome</keyword>
<comment type="caution">
    <text evidence="4">The sequence shown here is derived from an EMBL/GenBank/DDBJ whole genome shotgun (WGS) entry which is preliminary data.</text>
</comment>
<keyword evidence="3" id="KW-0732">Signal</keyword>
<evidence type="ECO:0000256" key="1">
    <source>
        <dbReference type="SAM" id="Coils"/>
    </source>
</evidence>
<sequence>MTLKLLAAVAVFLFLTNRVFSAAIPKPEKIYNSPTTTKEIALNVVPSTPSISTTIVPLATETDETFTKEIDEIPDGLENTGNPDEDETLKSQDDQNHAAIVIDEQVLNNSESEPKEAKIIEETSNQTISVALDELPKNGNEIIIAEDVAENKKEKEDEINIYHEESDATNNETIVPTMDASMIIGSTESSDIEIKATPDQPEYSYFDLISCLIFLLPSADNPSNLSWWDIIIESVRCSMRECNVGFVPESPMYWPKIIRRKRGQPECECRSIEVRKSYLLCKKNEKV</sequence>
<dbReference type="AlphaFoldDB" id="A0A8S1EKV5"/>
<dbReference type="OrthoDB" id="5876987at2759"/>
<keyword evidence="1" id="KW-0175">Coiled coil</keyword>
<accession>A0A8S1EKV5</accession>
<evidence type="ECO:0000256" key="3">
    <source>
        <dbReference type="SAM" id="SignalP"/>
    </source>
</evidence>
<feature type="signal peptide" evidence="3">
    <location>
        <begin position="1"/>
        <end position="21"/>
    </location>
</feature>
<evidence type="ECO:0000256" key="2">
    <source>
        <dbReference type="SAM" id="MobiDB-lite"/>
    </source>
</evidence>
<name>A0A8S1EKV5_9PELO</name>
<feature type="region of interest" description="Disordered" evidence="2">
    <location>
        <begin position="73"/>
        <end position="94"/>
    </location>
</feature>
<dbReference type="Proteomes" id="UP000494206">
    <property type="component" value="Unassembled WGS sequence"/>
</dbReference>
<gene>
    <name evidence="4" type="ORF">CBOVIS_LOCUS6788</name>
</gene>
<protein>
    <submittedName>
        <fullName evidence="4">Uncharacterized protein</fullName>
    </submittedName>
</protein>
<evidence type="ECO:0000313" key="4">
    <source>
        <dbReference type="EMBL" id="CAB3404456.1"/>
    </source>
</evidence>
<dbReference type="EMBL" id="CADEPM010000004">
    <property type="protein sequence ID" value="CAB3404456.1"/>
    <property type="molecule type" value="Genomic_DNA"/>
</dbReference>
<proteinExistence type="predicted"/>
<feature type="chain" id="PRO_5035904754" evidence="3">
    <location>
        <begin position="22"/>
        <end position="287"/>
    </location>
</feature>
<reference evidence="4 5" key="1">
    <citation type="submission" date="2020-04" db="EMBL/GenBank/DDBJ databases">
        <authorList>
            <person name="Laetsch R D."/>
            <person name="Stevens L."/>
            <person name="Kumar S."/>
            <person name="Blaxter L. M."/>
        </authorList>
    </citation>
    <scope>NUCLEOTIDE SEQUENCE [LARGE SCALE GENOMIC DNA]</scope>
</reference>
<feature type="coiled-coil region" evidence="1">
    <location>
        <begin position="145"/>
        <end position="172"/>
    </location>
</feature>